<dbReference type="AlphaFoldDB" id="A0A9Q0JB89"/>
<name>A0A9Q0JB89_9ROSI</name>
<proteinExistence type="predicted"/>
<dbReference type="Proteomes" id="UP001141552">
    <property type="component" value="Unassembled WGS sequence"/>
</dbReference>
<comment type="caution">
    <text evidence="1">The sequence shown here is derived from an EMBL/GenBank/DDBJ whole genome shotgun (WGS) entry which is preliminary data.</text>
</comment>
<accession>A0A9Q0JB89</accession>
<evidence type="ECO:0000313" key="1">
    <source>
        <dbReference type="EMBL" id="KAJ4835258.1"/>
    </source>
</evidence>
<protein>
    <submittedName>
        <fullName evidence="1">Uncharacterized protein</fullName>
    </submittedName>
</protein>
<dbReference type="EMBL" id="JAKUCV010004477">
    <property type="protein sequence ID" value="KAJ4835258.1"/>
    <property type="molecule type" value="Genomic_DNA"/>
</dbReference>
<organism evidence="1 2">
    <name type="scientific">Turnera subulata</name>
    <dbReference type="NCBI Taxonomy" id="218843"/>
    <lineage>
        <taxon>Eukaryota</taxon>
        <taxon>Viridiplantae</taxon>
        <taxon>Streptophyta</taxon>
        <taxon>Embryophyta</taxon>
        <taxon>Tracheophyta</taxon>
        <taxon>Spermatophyta</taxon>
        <taxon>Magnoliopsida</taxon>
        <taxon>eudicotyledons</taxon>
        <taxon>Gunneridae</taxon>
        <taxon>Pentapetalae</taxon>
        <taxon>rosids</taxon>
        <taxon>fabids</taxon>
        <taxon>Malpighiales</taxon>
        <taxon>Passifloraceae</taxon>
        <taxon>Turnera</taxon>
    </lineage>
</organism>
<gene>
    <name evidence="1" type="ORF">Tsubulata_042202</name>
</gene>
<reference evidence="1" key="2">
    <citation type="journal article" date="2023" name="Plants (Basel)">
        <title>Annotation of the Turnera subulata (Passifloraceae) Draft Genome Reveals the S-Locus Evolved after the Divergence of Turneroideae from Passifloroideae in a Stepwise Manner.</title>
        <authorList>
            <person name="Henning P.M."/>
            <person name="Roalson E.H."/>
            <person name="Mir W."/>
            <person name="McCubbin A.G."/>
            <person name="Shore J.S."/>
        </authorList>
    </citation>
    <scope>NUCLEOTIDE SEQUENCE</scope>
    <source>
        <strain evidence="1">F60SS</strain>
    </source>
</reference>
<keyword evidence="2" id="KW-1185">Reference proteome</keyword>
<reference evidence="1" key="1">
    <citation type="submission" date="2022-02" db="EMBL/GenBank/DDBJ databases">
        <authorList>
            <person name="Henning P.M."/>
            <person name="McCubbin A.G."/>
            <person name="Shore J.S."/>
        </authorList>
    </citation>
    <scope>NUCLEOTIDE SEQUENCE</scope>
    <source>
        <strain evidence="1">F60SS</strain>
        <tissue evidence="1">Leaves</tissue>
    </source>
</reference>
<evidence type="ECO:0000313" key="2">
    <source>
        <dbReference type="Proteomes" id="UP001141552"/>
    </source>
</evidence>
<sequence>MFLLLHFLAPRSNCFVPPASISSATLQPLLPFLSMPLSVPSFVNPFFGLTSSASIILLRSSSSPLSPSSSLLLLKTMTSTRGHHNRKDLSE</sequence>